<accession>A0ABS8G3H2</accession>
<dbReference type="InterPro" id="IPR000683">
    <property type="entry name" value="Gfo/Idh/MocA-like_OxRdtase_N"/>
</dbReference>
<dbReference type="InterPro" id="IPR051450">
    <property type="entry name" value="Gfo/Idh/MocA_Oxidoreductases"/>
</dbReference>
<dbReference type="PANTHER" id="PTHR43377">
    <property type="entry name" value="BILIVERDIN REDUCTASE A"/>
    <property type="match status" value="1"/>
</dbReference>
<dbReference type="Proteomes" id="UP001520878">
    <property type="component" value="Unassembled WGS sequence"/>
</dbReference>
<dbReference type="RefSeq" id="WP_229157045.1">
    <property type="nucleotide sequence ID" value="NZ_JAJEWP010000001.1"/>
</dbReference>
<proteinExistence type="predicted"/>
<dbReference type="PANTHER" id="PTHR43377:SF1">
    <property type="entry name" value="BILIVERDIN REDUCTASE A"/>
    <property type="match status" value="1"/>
</dbReference>
<evidence type="ECO:0000259" key="2">
    <source>
        <dbReference type="Pfam" id="PF01408"/>
    </source>
</evidence>
<name>A0ABS8G3H2_9ALTE</name>
<sequence>MILIVGAGPMSVEYAKVLTALGYPWCCVTRGEAGAQAFFDQTGVLPTIGGLSAYLKNTQTVPHTAIVATGMESLYPSVMSLLDAGVKAILVEKPAAMRLSELTQMSTSMERQNARIFVAYNRRFYASTQYVRSCCQQDGGVTSLLFEVTEWGHVIGKLDKLPAIKQKCFVGNTSHVVDLAFHLGGQPETLQSTVSGSLPWHTAAARFAGSGRTRQGALFSYFGDWEAPGRWGVEVLTRKRRFVLKPLEGVLEQPLGSVKSTAIVCPEQHLDEQFKPGIYKQTEAFLSTEQGNLCDLNQHLNSVRWYYQMAGYAAD</sequence>
<keyword evidence="1" id="KW-0732">Signal</keyword>
<organism evidence="3 4">
    <name type="scientific">Fluctibacter halophilus</name>
    <dbReference type="NCBI Taxonomy" id="226011"/>
    <lineage>
        <taxon>Bacteria</taxon>
        <taxon>Pseudomonadati</taxon>
        <taxon>Pseudomonadota</taxon>
        <taxon>Gammaproteobacteria</taxon>
        <taxon>Alteromonadales</taxon>
        <taxon>Alteromonadaceae</taxon>
        <taxon>Fluctibacter</taxon>
    </lineage>
</organism>
<reference evidence="3 4" key="1">
    <citation type="submission" date="2021-10" db="EMBL/GenBank/DDBJ databases">
        <title>Draft genome of Aestuariibacter halophilus JC2043.</title>
        <authorList>
            <person name="Emsley S.A."/>
            <person name="Pfannmuller K.M."/>
            <person name="Ushijima B."/>
            <person name="Saw J.H."/>
            <person name="Videau P."/>
        </authorList>
    </citation>
    <scope>NUCLEOTIDE SEQUENCE [LARGE SCALE GENOMIC DNA]</scope>
    <source>
        <strain evidence="3 4">JC2043</strain>
    </source>
</reference>
<dbReference type="EMBL" id="JAJEWP010000001">
    <property type="protein sequence ID" value="MCC2615134.1"/>
    <property type="molecule type" value="Genomic_DNA"/>
</dbReference>
<dbReference type="Gene3D" id="3.40.50.720">
    <property type="entry name" value="NAD(P)-binding Rossmann-like Domain"/>
    <property type="match status" value="1"/>
</dbReference>
<evidence type="ECO:0000313" key="3">
    <source>
        <dbReference type="EMBL" id="MCC2615134.1"/>
    </source>
</evidence>
<dbReference type="Pfam" id="PF01408">
    <property type="entry name" value="GFO_IDH_MocA"/>
    <property type="match status" value="1"/>
</dbReference>
<dbReference type="InterPro" id="IPR036291">
    <property type="entry name" value="NAD(P)-bd_dom_sf"/>
</dbReference>
<dbReference type="Gene3D" id="3.30.360.10">
    <property type="entry name" value="Dihydrodipicolinate Reductase, domain 2"/>
    <property type="match status" value="1"/>
</dbReference>
<keyword evidence="4" id="KW-1185">Reference proteome</keyword>
<comment type="caution">
    <text evidence="3">The sequence shown here is derived from an EMBL/GenBank/DDBJ whole genome shotgun (WGS) entry which is preliminary data.</text>
</comment>
<feature type="domain" description="Gfo/Idh/MocA-like oxidoreductase N-terminal" evidence="2">
    <location>
        <begin position="2"/>
        <end position="120"/>
    </location>
</feature>
<protein>
    <submittedName>
        <fullName evidence="3">Gfo/Idh/MocA family oxidoreductase</fullName>
    </submittedName>
</protein>
<evidence type="ECO:0000256" key="1">
    <source>
        <dbReference type="ARBA" id="ARBA00022729"/>
    </source>
</evidence>
<gene>
    <name evidence="3" type="ORF">LJ739_02610</name>
</gene>
<evidence type="ECO:0000313" key="4">
    <source>
        <dbReference type="Proteomes" id="UP001520878"/>
    </source>
</evidence>
<dbReference type="SUPFAM" id="SSF51735">
    <property type="entry name" value="NAD(P)-binding Rossmann-fold domains"/>
    <property type="match status" value="1"/>
</dbReference>